<gene>
    <name evidence="1" type="ORF">Taro_026551</name>
</gene>
<name>A0A843VKX9_COLES</name>
<dbReference type="EMBL" id="NMUH01001608">
    <property type="protein sequence ID" value="MQL93904.1"/>
    <property type="molecule type" value="Genomic_DNA"/>
</dbReference>
<dbReference type="Proteomes" id="UP000652761">
    <property type="component" value="Unassembled WGS sequence"/>
</dbReference>
<keyword evidence="2" id="KW-1185">Reference proteome</keyword>
<organism evidence="1 2">
    <name type="scientific">Colocasia esculenta</name>
    <name type="common">Wild taro</name>
    <name type="synonym">Arum esculentum</name>
    <dbReference type="NCBI Taxonomy" id="4460"/>
    <lineage>
        <taxon>Eukaryota</taxon>
        <taxon>Viridiplantae</taxon>
        <taxon>Streptophyta</taxon>
        <taxon>Embryophyta</taxon>
        <taxon>Tracheophyta</taxon>
        <taxon>Spermatophyta</taxon>
        <taxon>Magnoliopsida</taxon>
        <taxon>Liliopsida</taxon>
        <taxon>Araceae</taxon>
        <taxon>Aroideae</taxon>
        <taxon>Colocasieae</taxon>
        <taxon>Colocasia</taxon>
    </lineage>
</organism>
<accession>A0A843VKX9</accession>
<proteinExistence type="predicted"/>
<dbReference type="AlphaFoldDB" id="A0A843VKX9"/>
<comment type="caution">
    <text evidence="1">The sequence shown here is derived from an EMBL/GenBank/DDBJ whole genome shotgun (WGS) entry which is preliminary data.</text>
</comment>
<evidence type="ECO:0000313" key="1">
    <source>
        <dbReference type="EMBL" id="MQL93904.1"/>
    </source>
</evidence>
<evidence type="ECO:0000313" key="2">
    <source>
        <dbReference type="Proteomes" id="UP000652761"/>
    </source>
</evidence>
<protein>
    <submittedName>
        <fullName evidence="1">Uncharacterized protein</fullName>
    </submittedName>
</protein>
<sequence>MSYNDLIFKYLDMSLTARLYTTLEKVEDGGYQEGFSSYVHGMQRTVDYKGKSCSLTFSKHRDNGYFNGYIFQRRYK</sequence>
<reference evidence="1" key="1">
    <citation type="submission" date="2017-07" db="EMBL/GenBank/DDBJ databases">
        <title>Taro Niue Genome Assembly and Annotation.</title>
        <authorList>
            <person name="Atibalentja N."/>
            <person name="Keating K."/>
            <person name="Fields C.J."/>
        </authorList>
    </citation>
    <scope>NUCLEOTIDE SEQUENCE</scope>
    <source>
        <strain evidence="1">Niue_2</strain>
        <tissue evidence="1">Leaf</tissue>
    </source>
</reference>